<dbReference type="PANTHER" id="PTHR47149:SF1">
    <property type="entry name" value="F-BOX PROTEIN RMF"/>
    <property type="match status" value="1"/>
</dbReference>
<dbReference type="InterPro" id="IPR001810">
    <property type="entry name" value="F-box_dom"/>
</dbReference>
<protein>
    <submittedName>
        <fullName evidence="2">F-box protein</fullName>
    </submittedName>
</protein>
<name>A0AAV6M5K8_9ROSI</name>
<dbReference type="EMBL" id="JAGKQH010000017">
    <property type="protein sequence ID" value="KAG6575300.1"/>
    <property type="molecule type" value="Genomic_DNA"/>
</dbReference>
<keyword evidence="3" id="KW-1185">Reference proteome</keyword>
<evidence type="ECO:0000259" key="1">
    <source>
        <dbReference type="Pfam" id="PF12937"/>
    </source>
</evidence>
<sequence>MGKKLSIASARDRVVTRSQSIAMEREKISSSPNPVVAVEPEGMVKRMRRDIKPIHSCSSPRSTFLTAHSSASSSASSSACWYDADVWTEVAKFLDGRSLMMLAATSRWFYRLVMEDSIWKYVCLRDLQVPAPQHTAFKWIKLYVSAFDGSHSYIFRQQEKHLDWMRIGAFFMDSSVVLLSERLGSQVKIPKQDSMDNTLESGCCILRNVKTGIWIAGTMQTLDARHIELFLNEGYQDGSWEYQILGSHDIRKPTESASGAIFDVKHLKDSSTSGILDLKSWTGSRTDWQPKAMITLNAVAVNTYLQDNEGVHVKYQAMKAGANGEVVSIRISQQLL</sequence>
<feature type="non-terminal residue" evidence="2">
    <location>
        <position position="1"/>
    </location>
</feature>
<accession>A0AAV6M5K8</accession>
<dbReference type="Proteomes" id="UP000685013">
    <property type="component" value="Chromosome 17"/>
</dbReference>
<dbReference type="Pfam" id="PF12937">
    <property type="entry name" value="F-box-like"/>
    <property type="match status" value="1"/>
</dbReference>
<evidence type="ECO:0000313" key="2">
    <source>
        <dbReference type="EMBL" id="KAG6575300.1"/>
    </source>
</evidence>
<evidence type="ECO:0000313" key="3">
    <source>
        <dbReference type="Proteomes" id="UP000685013"/>
    </source>
</evidence>
<dbReference type="AlphaFoldDB" id="A0AAV6M5K8"/>
<gene>
    <name evidence="2" type="primary">RMF</name>
    <name evidence="2" type="ORF">SDJN03_25939</name>
</gene>
<dbReference type="GO" id="GO:0061458">
    <property type="term" value="P:reproductive system development"/>
    <property type="evidence" value="ECO:0007669"/>
    <property type="project" value="TreeGrafter"/>
</dbReference>
<comment type="caution">
    <text evidence="2">The sequence shown here is derived from an EMBL/GenBank/DDBJ whole genome shotgun (WGS) entry which is preliminary data.</text>
</comment>
<feature type="domain" description="F-box" evidence="1">
    <location>
        <begin position="86"/>
        <end position="125"/>
    </location>
</feature>
<dbReference type="GO" id="GO:0005634">
    <property type="term" value="C:nucleus"/>
    <property type="evidence" value="ECO:0007669"/>
    <property type="project" value="TreeGrafter"/>
</dbReference>
<proteinExistence type="predicted"/>
<dbReference type="PANTHER" id="PTHR47149">
    <property type="entry name" value="F-BOX PROTEIN RMF"/>
    <property type="match status" value="1"/>
</dbReference>
<organism evidence="2 3">
    <name type="scientific">Cucurbita argyrosperma subsp. sororia</name>
    <dbReference type="NCBI Taxonomy" id="37648"/>
    <lineage>
        <taxon>Eukaryota</taxon>
        <taxon>Viridiplantae</taxon>
        <taxon>Streptophyta</taxon>
        <taxon>Embryophyta</taxon>
        <taxon>Tracheophyta</taxon>
        <taxon>Spermatophyta</taxon>
        <taxon>Magnoliopsida</taxon>
        <taxon>eudicotyledons</taxon>
        <taxon>Gunneridae</taxon>
        <taxon>Pentapetalae</taxon>
        <taxon>rosids</taxon>
        <taxon>fabids</taxon>
        <taxon>Cucurbitales</taxon>
        <taxon>Cucurbitaceae</taxon>
        <taxon>Cucurbiteae</taxon>
        <taxon>Cucurbita</taxon>
    </lineage>
</organism>
<reference evidence="2 3" key="1">
    <citation type="journal article" date="2021" name="Hortic Res">
        <title>The domestication of Cucurbita argyrosperma as revealed by the genome of its wild relative.</title>
        <authorList>
            <person name="Barrera-Redondo J."/>
            <person name="Sanchez-de la Vega G."/>
            <person name="Aguirre-Liguori J.A."/>
            <person name="Castellanos-Morales G."/>
            <person name="Gutierrez-Guerrero Y.T."/>
            <person name="Aguirre-Dugua X."/>
            <person name="Aguirre-Planter E."/>
            <person name="Tenaillon M.I."/>
            <person name="Lira-Saade R."/>
            <person name="Eguiarte L.E."/>
        </authorList>
    </citation>
    <scope>NUCLEOTIDE SEQUENCE [LARGE SCALE GENOMIC DNA]</scope>
    <source>
        <strain evidence="2">JBR-2021</strain>
    </source>
</reference>